<evidence type="ECO:0000256" key="6">
    <source>
        <dbReference type="ARBA" id="ARBA00022729"/>
    </source>
</evidence>
<feature type="chain" id="PRO_5044694006" description="T-cell surface glycoprotein CD4" evidence="20">
    <location>
        <begin position="26"/>
        <end position="520"/>
    </location>
</feature>
<keyword evidence="16" id="KW-0393">Immunoglobulin domain</keyword>
<dbReference type="CTD" id="920"/>
<evidence type="ECO:0000256" key="2">
    <source>
        <dbReference type="ARBA" id="ARBA00016522"/>
    </source>
</evidence>
<dbReference type="InterPro" id="IPR021963">
    <property type="entry name" value="Tcell_CD4_Cterm"/>
</dbReference>
<dbReference type="RefSeq" id="XP_044927473.1">
    <property type="nucleotide sequence ID" value="XM_045071538.1"/>
</dbReference>
<dbReference type="FunFam" id="2.60.40.10:FF:001221">
    <property type="entry name" value="T-cell surface glycoprotein CD4"/>
    <property type="match status" value="1"/>
</dbReference>
<evidence type="ECO:0000256" key="12">
    <source>
        <dbReference type="ARBA" id="ARBA00023139"/>
    </source>
</evidence>
<keyword evidence="15" id="KW-0449">Lipoprotein</keyword>
<dbReference type="InterPro" id="IPR015274">
    <property type="entry name" value="CD4-extracel"/>
</dbReference>
<proteinExistence type="predicted"/>
<evidence type="ECO:0000313" key="22">
    <source>
        <dbReference type="Proteomes" id="UP000000715"/>
    </source>
</evidence>
<keyword evidence="14" id="KW-0325">Glycoprotein</keyword>
<keyword evidence="3" id="KW-1003">Cell membrane</keyword>
<dbReference type="GO" id="GO:0015026">
    <property type="term" value="F:coreceptor activity"/>
    <property type="evidence" value="ECO:0007669"/>
    <property type="project" value="InterPro"/>
</dbReference>
<dbReference type="PANTHER" id="PTHR11422:SF0">
    <property type="entry name" value="T-CELL SURFACE GLYCOPROTEIN CD4"/>
    <property type="match status" value="1"/>
</dbReference>
<evidence type="ECO:0000259" key="21">
    <source>
        <dbReference type="PROSITE" id="PS50835"/>
    </source>
</evidence>
<dbReference type="InterPro" id="IPR013783">
    <property type="entry name" value="Ig-like_fold"/>
</dbReference>
<dbReference type="Pfam" id="PF07686">
    <property type="entry name" value="V-set"/>
    <property type="match status" value="1"/>
</dbReference>
<dbReference type="PRINTS" id="PR00692">
    <property type="entry name" value="CD4TCANTIGEN"/>
</dbReference>
<keyword evidence="8" id="KW-0391">Immunity</keyword>
<evidence type="ECO:0000256" key="7">
    <source>
        <dbReference type="ARBA" id="ARBA00022737"/>
    </source>
</evidence>
<feature type="region of interest" description="Disordered" evidence="18">
    <location>
        <begin position="453"/>
        <end position="490"/>
    </location>
</feature>
<dbReference type="Gene3D" id="2.60.40.10">
    <property type="entry name" value="Immunoglobulins"/>
    <property type="match status" value="4"/>
</dbReference>
<keyword evidence="7" id="KW-0677">Repeat</keyword>
<dbReference type="GeneID" id="101684487"/>
<keyword evidence="4" id="KW-0597">Phosphoprotein</keyword>
<evidence type="ECO:0000256" key="8">
    <source>
        <dbReference type="ARBA" id="ARBA00022859"/>
    </source>
</evidence>
<evidence type="ECO:0000256" key="4">
    <source>
        <dbReference type="ARBA" id="ARBA00022553"/>
    </source>
</evidence>
<dbReference type="GO" id="GO:0002250">
    <property type="term" value="P:adaptive immune response"/>
    <property type="evidence" value="ECO:0007669"/>
    <property type="project" value="UniProtKB-KW"/>
</dbReference>
<evidence type="ECO:0000256" key="11">
    <source>
        <dbReference type="ARBA" id="ARBA00023136"/>
    </source>
</evidence>
<dbReference type="FunFam" id="2.60.40.10:FF:001253">
    <property type="entry name" value="T-cell surface glycoprotein CD4"/>
    <property type="match status" value="1"/>
</dbReference>
<evidence type="ECO:0000256" key="19">
    <source>
        <dbReference type="SAM" id="Phobius"/>
    </source>
</evidence>
<dbReference type="RefSeq" id="XP_044927472.1">
    <property type="nucleotide sequence ID" value="XM_045071537.1"/>
</dbReference>
<sequence length="520" mass="56844">MNLGAALRHLLLVLELAMLPVVTQGREVVLGKVGDTAELPCNGSVGQNIVFNWMQSTVKILGRQINFWITGASKLKNRVESKKNLWDQGSFPLIIKNLEAADSGVYFCEVDGKKQAVELLVFNLTAKWNTGSSSGGSNIRLLQGQQLTLTVEAPSGSSPSVQWKGPGNKSKGSGHRLSLSGLDVQESGTWTCTISQNQKTVVFNINILVLGFQKVSNTVYSREGEQVKFSFPLNFEIEKLSGELRWRTEGAPSSLLWSSFTLENKKLFVKEVHHPRLQLKETLPLSFILPQASSQYAGSGTLTLSLAKGTLQQEVNLVVMRVTKFTNNLTCEVMGPTSPELTLSLNLEERAAKVSKQQKLVSVVEPEDGTWQCLLSDKDKVLLASKVEVLSPVFTKAWPKLLAIVLGGILGLLLLLGLCIFCCIKCWHRRLSPLPPPRGASLLEAWDPHDAPFFPDSGRQHGCLRSRDSSVRRKPANAPTGSRRHAISSEAQGQRSFRLVASPAAFPCLSCPAPGLAQSR</sequence>
<reference evidence="23 24" key="1">
    <citation type="submission" date="2025-04" db="UniProtKB">
        <authorList>
            <consortium name="RefSeq"/>
        </authorList>
    </citation>
    <scope>IDENTIFICATION</scope>
    <source>
        <tissue evidence="23 24">Brain</tissue>
    </source>
</reference>
<evidence type="ECO:0000256" key="9">
    <source>
        <dbReference type="ARBA" id="ARBA00022989"/>
    </source>
</evidence>
<evidence type="ECO:0000256" key="5">
    <source>
        <dbReference type="ARBA" id="ARBA00022692"/>
    </source>
</evidence>
<evidence type="ECO:0000256" key="1">
    <source>
        <dbReference type="ARBA" id="ARBA00004251"/>
    </source>
</evidence>
<keyword evidence="22" id="KW-1185">Reference proteome</keyword>
<feature type="domain" description="Ig-like" evidence="21">
    <location>
        <begin position="20"/>
        <end position="118"/>
    </location>
</feature>
<evidence type="ECO:0000256" key="20">
    <source>
        <dbReference type="SAM" id="SignalP"/>
    </source>
</evidence>
<organism evidence="22 23">
    <name type="scientific">Mustela putorius furo</name>
    <name type="common">European domestic ferret</name>
    <name type="synonym">Mustela furo</name>
    <dbReference type="NCBI Taxonomy" id="9669"/>
    <lineage>
        <taxon>Eukaryota</taxon>
        <taxon>Metazoa</taxon>
        <taxon>Chordata</taxon>
        <taxon>Craniata</taxon>
        <taxon>Vertebrata</taxon>
        <taxon>Euteleostomi</taxon>
        <taxon>Mammalia</taxon>
        <taxon>Eutheria</taxon>
        <taxon>Laurasiatheria</taxon>
        <taxon>Carnivora</taxon>
        <taxon>Caniformia</taxon>
        <taxon>Musteloidea</taxon>
        <taxon>Mustelidae</taxon>
        <taxon>Mustelinae</taxon>
        <taxon>Mustela</taxon>
    </lineage>
</organism>
<accession>A0A8U0RMT4</accession>
<dbReference type="GO" id="GO:0005886">
    <property type="term" value="C:plasma membrane"/>
    <property type="evidence" value="ECO:0007669"/>
    <property type="project" value="UniProtKB-SubCell"/>
</dbReference>
<dbReference type="GO" id="GO:0009986">
    <property type="term" value="C:cell surface"/>
    <property type="evidence" value="ECO:0007669"/>
    <property type="project" value="UniProtKB-ARBA"/>
</dbReference>
<dbReference type="InterPro" id="IPR007110">
    <property type="entry name" value="Ig-like_dom"/>
</dbReference>
<keyword evidence="13" id="KW-1015">Disulfide bond</keyword>
<feature type="signal peptide" evidence="20">
    <location>
        <begin position="1"/>
        <end position="25"/>
    </location>
</feature>
<comment type="subcellular location">
    <subcellularLocation>
        <location evidence="1">Cell membrane</location>
        <topology evidence="1">Single-pass type I membrane protein</topology>
    </subcellularLocation>
</comment>
<evidence type="ECO:0000256" key="15">
    <source>
        <dbReference type="ARBA" id="ARBA00023288"/>
    </source>
</evidence>
<name>A0A8U0RMT4_MUSPF</name>
<evidence type="ECO:0000256" key="16">
    <source>
        <dbReference type="ARBA" id="ARBA00023319"/>
    </source>
</evidence>
<dbReference type="SUPFAM" id="SSF48726">
    <property type="entry name" value="Immunoglobulin"/>
    <property type="match status" value="4"/>
</dbReference>
<evidence type="ECO:0000256" key="17">
    <source>
        <dbReference type="ARBA" id="ARBA00029974"/>
    </source>
</evidence>
<evidence type="ECO:0000256" key="3">
    <source>
        <dbReference type="ARBA" id="ARBA00022475"/>
    </source>
</evidence>
<keyword evidence="11 19" id="KW-0472">Membrane</keyword>
<dbReference type="Proteomes" id="UP000000715">
    <property type="component" value="Unplaced"/>
</dbReference>
<dbReference type="Gene3D" id="1.20.5.900">
    <property type="entry name" value="transmembrane domain of human cd4"/>
    <property type="match status" value="1"/>
</dbReference>
<dbReference type="SMART" id="SM00406">
    <property type="entry name" value="IGv"/>
    <property type="match status" value="1"/>
</dbReference>
<feature type="transmembrane region" description="Helical" evidence="19">
    <location>
        <begin position="401"/>
        <end position="424"/>
    </location>
</feature>
<keyword evidence="12" id="KW-0564">Palmitate</keyword>
<evidence type="ECO:0000313" key="24">
    <source>
        <dbReference type="RefSeq" id="XP_044927473.1"/>
    </source>
</evidence>
<dbReference type="InterPro" id="IPR003599">
    <property type="entry name" value="Ig_sub"/>
</dbReference>
<dbReference type="OrthoDB" id="8657369at2759"/>
<feature type="region of interest" description="Disordered" evidence="18">
    <location>
        <begin position="153"/>
        <end position="176"/>
    </location>
</feature>
<dbReference type="FunFam" id="2.60.40.10:FF:001105">
    <property type="entry name" value="T-cell surface glycoprotein CD4"/>
    <property type="match status" value="1"/>
</dbReference>
<keyword evidence="6 20" id="KW-0732">Signal</keyword>
<dbReference type="PROSITE" id="PS50835">
    <property type="entry name" value="IG_LIKE"/>
    <property type="match status" value="2"/>
</dbReference>
<dbReference type="InterPro" id="IPR000973">
    <property type="entry name" value="CD4"/>
</dbReference>
<dbReference type="InterPro" id="IPR036179">
    <property type="entry name" value="Ig-like_dom_sf"/>
</dbReference>
<dbReference type="Pfam" id="PF09191">
    <property type="entry name" value="CD4-extracel"/>
    <property type="match status" value="1"/>
</dbReference>
<dbReference type="InterPro" id="IPR013106">
    <property type="entry name" value="Ig_V-set"/>
</dbReference>
<evidence type="ECO:0000256" key="14">
    <source>
        <dbReference type="ARBA" id="ARBA00023180"/>
    </source>
</evidence>
<dbReference type="AlphaFoldDB" id="A0A8U0RMT4"/>
<dbReference type="Pfam" id="PF12104">
    <property type="entry name" value="Tcell_CD4_C"/>
    <property type="match status" value="1"/>
</dbReference>
<protein>
    <recommendedName>
        <fullName evidence="2">T-cell surface glycoprotein CD4</fullName>
    </recommendedName>
    <alternativeName>
        <fullName evidence="17">T-cell surface antigen T4/Leu-3</fullName>
    </alternativeName>
</protein>
<evidence type="ECO:0000256" key="10">
    <source>
        <dbReference type="ARBA" id="ARBA00023130"/>
    </source>
</evidence>
<dbReference type="GO" id="GO:0007155">
    <property type="term" value="P:cell adhesion"/>
    <property type="evidence" value="ECO:0007669"/>
    <property type="project" value="InterPro"/>
</dbReference>
<keyword evidence="10" id="KW-1064">Adaptive immunity</keyword>
<dbReference type="Pfam" id="PF05790">
    <property type="entry name" value="C2-set"/>
    <property type="match status" value="2"/>
</dbReference>
<keyword evidence="9 19" id="KW-1133">Transmembrane helix</keyword>
<evidence type="ECO:0000256" key="18">
    <source>
        <dbReference type="SAM" id="MobiDB-lite"/>
    </source>
</evidence>
<feature type="domain" description="Ig-like" evidence="21">
    <location>
        <begin position="143"/>
        <end position="202"/>
    </location>
</feature>
<gene>
    <name evidence="23 24" type="primary">CD4</name>
</gene>
<keyword evidence="5 19" id="KW-0812">Transmembrane</keyword>
<evidence type="ECO:0000256" key="13">
    <source>
        <dbReference type="ARBA" id="ARBA00023157"/>
    </source>
</evidence>
<dbReference type="SMART" id="SM00409">
    <property type="entry name" value="IG"/>
    <property type="match status" value="3"/>
</dbReference>
<dbReference type="InterPro" id="IPR008424">
    <property type="entry name" value="Ig_C2-set"/>
</dbReference>
<evidence type="ECO:0000313" key="23">
    <source>
        <dbReference type="RefSeq" id="XP_044927472.1"/>
    </source>
</evidence>
<dbReference type="PANTHER" id="PTHR11422">
    <property type="entry name" value="T-CELL SURFACE GLYCOPROTEIN CD4"/>
    <property type="match status" value="1"/>
</dbReference>